<dbReference type="PIRSF" id="PIRSF001563">
    <property type="entry name" value="Folylpolyglu_synth"/>
    <property type="match status" value="1"/>
</dbReference>
<keyword evidence="5" id="KW-0479">Metal-binding</keyword>
<evidence type="ECO:0000256" key="7">
    <source>
        <dbReference type="ARBA" id="ARBA00022840"/>
    </source>
</evidence>
<dbReference type="GO" id="GO:0005524">
    <property type="term" value="F:ATP binding"/>
    <property type="evidence" value="ECO:0007669"/>
    <property type="project" value="UniProtKB-KW"/>
</dbReference>
<dbReference type="InterPro" id="IPR013221">
    <property type="entry name" value="Mur_ligase_cen"/>
</dbReference>
<evidence type="ECO:0000259" key="11">
    <source>
        <dbReference type="Pfam" id="PF08245"/>
    </source>
</evidence>
<evidence type="ECO:0000313" key="13">
    <source>
        <dbReference type="Proteomes" id="UP000253941"/>
    </source>
</evidence>
<dbReference type="GO" id="GO:0046872">
    <property type="term" value="F:metal ion binding"/>
    <property type="evidence" value="ECO:0007669"/>
    <property type="project" value="UniProtKB-KW"/>
</dbReference>
<accession>A0A369T4S9</accession>
<dbReference type="SUPFAM" id="SSF53623">
    <property type="entry name" value="MurD-like peptide ligases, catalytic domain"/>
    <property type="match status" value="1"/>
</dbReference>
<dbReference type="NCBIfam" id="TIGR01499">
    <property type="entry name" value="folC"/>
    <property type="match status" value="1"/>
</dbReference>
<dbReference type="InterPro" id="IPR036615">
    <property type="entry name" value="Mur_ligase_C_dom_sf"/>
</dbReference>
<dbReference type="InterPro" id="IPR036565">
    <property type="entry name" value="Mur-like_cat_sf"/>
</dbReference>
<keyword evidence="6 10" id="KW-0547">Nucleotide-binding</keyword>
<keyword evidence="8" id="KW-0460">Magnesium</keyword>
<name>A0A369T4S9_9PROT</name>
<dbReference type="PANTHER" id="PTHR11136">
    <property type="entry name" value="FOLYLPOLYGLUTAMATE SYNTHASE-RELATED"/>
    <property type="match status" value="1"/>
</dbReference>
<dbReference type="UniPathway" id="UPA00077">
    <property type="reaction ID" value="UER00157"/>
</dbReference>
<dbReference type="EMBL" id="QPMH01000029">
    <property type="protein sequence ID" value="RDD60343.1"/>
    <property type="molecule type" value="Genomic_DNA"/>
</dbReference>
<dbReference type="InterPro" id="IPR001645">
    <property type="entry name" value="Folylpolyglutamate_synth"/>
</dbReference>
<dbReference type="AlphaFoldDB" id="A0A369T4S9"/>
<evidence type="ECO:0000256" key="9">
    <source>
        <dbReference type="ARBA" id="ARBA00047493"/>
    </source>
</evidence>
<dbReference type="GO" id="GO:0046654">
    <property type="term" value="P:tetrahydrofolate biosynthetic process"/>
    <property type="evidence" value="ECO:0007669"/>
    <property type="project" value="UniProtKB-UniPathway"/>
</dbReference>
<gene>
    <name evidence="12" type="ORF">DRB17_18445</name>
</gene>
<dbReference type="EC" id="6.3.2.17" evidence="3"/>
<dbReference type="GO" id="GO:0004326">
    <property type="term" value="F:tetrahydrofolylpolyglutamate synthase activity"/>
    <property type="evidence" value="ECO:0007669"/>
    <property type="project" value="UniProtKB-EC"/>
</dbReference>
<comment type="catalytic activity">
    <reaction evidence="9">
        <text>(6S)-5,6,7,8-tetrahydrofolyl-(gamma-L-Glu)(n) + L-glutamate + ATP = (6S)-5,6,7,8-tetrahydrofolyl-(gamma-L-Glu)(n+1) + ADP + phosphate + H(+)</text>
        <dbReference type="Rhea" id="RHEA:10580"/>
        <dbReference type="Rhea" id="RHEA-COMP:14738"/>
        <dbReference type="Rhea" id="RHEA-COMP:14740"/>
        <dbReference type="ChEBI" id="CHEBI:15378"/>
        <dbReference type="ChEBI" id="CHEBI:29985"/>
        <dbReference type="ChEBI" id="CHEBI:30616"/>
        <dbReference type="ChEBI" id="CHEBI:43474"/>
        <dbReference type="ChEBI" id="CHEBI:141005"/>
        <dbReference type="ChEBI" id="CHEBI:456216"/>
        <dbReference type="EC" id="6.3.2.17"/>
    </reaction>
</comment>
<dbReference type="SUPFAM" id="SSF53244">
    <property type="entry name" value="MurD-like peptide ligases, peptide-binding domain"/>
    <property type="match status" value="1"/>
</dbReference>
<keyword evidence="13" id="KW-1185">Reference proteome</keyword>
<evidence type="ECO:0000313" key="12">
    <source>
        <dbReference type="EMBL" id="RDD60343.1"/>
    </source>
</evidence>
<evidence type="ECO:0000256" key="10">
    <source>
        <dbReference type="PIRNR" id="PIRNR001563"/>
    </source>
</evidence>
<dbReference type="GO" id="GO:0008841">
    <property type="term" value="F:dihydrofolate synthase activity"/>
    <property type="evidence" value="ECO:0007669"/>
    <property type="project" value="TreeGrafter"/>
</dbReference>
<evidence type="ECO:0000256" key="2">
    <source>
        <dbReference type="ARBA" id="ARBA00008276"/>
    </source>
</evidence>
<evidence type="ECO:0000256" key="4">
    <source>
        <dbReference type="ARBA" id="ARBA00022598"/>
    </source>
</evidence>
<dbReference type="GO" id="GO:0005737">
    <property type="term" value="C:cytoplasm"/>
    <property type="evidence" value="ECO:0007669"/>
    <property type="project" value="TreeGrafter"/>
</dbReference>
<comment type="caution">
    <text evidence="12">The sequence shown here is derived from an EMBL/GenBank/DDBJ whole genome shotgun (WGS) entry which is preliminary data.</text>
</comment>
<organism evidence="12 13">
    <name type="scientific">Ferruginivarius sediminum</name>
    <dbReference type="NCBI Taxonomy" id="2661937"/>
    <lineage>
        <taxon>Bacteria</taxon>
        <taxon>Pseudomonadati</taxon>
        <taxon>Pseudomonadota</taxon>
        <taxon>Alphaproteobacteria</taxon>
        <taxon>Rhodospirillales</taxon>
        <taxon>Rhodospirillaceae</taxon>
        <taxon>Ferruginivarius</taxon>
    </lineage>
</organism>
<evidence type="ECO:0000256" key="6">
    <source>
        <dbReference type="ARBA" id="ARBA00022741"/>
    </source>
</evidence>
<proteinExistence type="inferred from homology"/>
<evidence type="ECO:0000256" key="1">
    <source>
        <dbReference type="ARBA" id="ARBA00001946"/>
    </source>
</evidence>
<dbReference type="PROSITE" id="PS01012">
    <property type="entry name" value="FOLYLPOLYGLU_SYNT_2"/>
    <property type="match status" value="1"/>
</dbReference>
<dbReference type="Gene3D" id="3.90.190.20">
    <property type="entry name" value="Mur ligase, C-terminal domain"/>
    <property type="match status" value="1"/>
</dbReference>
<dbReference type="InterPro" id="IPR018109">
    <property type="entry name" value="Folylpolyglutamate_synth_CS"/>
</dbReference>
<dbReference type="PANTHER" id="PTHR11136:SF0">
    <property type="entry name" value="DIHYDROFOLATE SYNTHETASE-RELATED"/>
    <property type="match status" value="1"/>
</dbReference>
<feature type="domain" description="Mur ligase central" evidence="11">
    <location>
        <begin position="57"/>
        <end position="209"/>
    </location>
</feature>
<reference evidence="12 13" key="1">
    <citation type="submission" date="2018-07" db="EMBL/GenBank/DDBJ databases">
        <title>Venubactetium sediminum gen. nov., sp. nov., isolated from a marine solar saltern.</title>
        <authorList>
            <person name="Wang S."/>
        </authorList>
    </citation>
    <scope>NUCLEOTIDE SEQUENCE [LARGE SCALE GENOMIC DNA]</scope>
    <source>
        <strain evidence="12 13">WD2A32</strain>
    </source>
</reference>
<comment type="similarity">
    <text evidence="2 10">Belongs to the folylpolyglutamate synthase family.</text>
</comment>
<dbReference type="Pfam" id="PF08245">
    <property type="entry name" value="Mur_ligase_M"/>
    <property type="match status" value="1"/>
</dbReference>
<comment type="cofactor">
    <cofactor evidence="1">
        <name>Mg(2+)</name>
        <dbReference type="ChEBI" id="CHEBI:18420"/>
    </cofactor>
</comment>
<keyword evidence="4 10" id="KW-0436">Ligase</keyword>
<sequence>MAGGQGETAPAAQASDVVLERLLRLHPKIIDLSLDRVWRLLERLGRPDQALPPVIHVAGTNGKGSLIAFLRAMLEAAGYRVHVYTSPHLVRFHERIRLNGDLIAEADLLNLLEEAERANGSEPITFFEVTTCAAFLAFARQPADVLLLETGLGGRLDATNVIPKPVLTAITPVSMDHMQYLGDSLAAIAREKAGILKPGVPAVVAAQQAEALSAIESRAREIGAPLRVGGRDWTFSVEAAGEGFTFQGGDGVPSRYPAPRLLGPYQNDNAAMALACVEALKGFRIDDTAIKTGMARAVWPGRMQRLTRGPLAECLPNGWELWLDGGHNAAAGAALGNAIDAWNADKSERRPLHVVFGMINSKVPVDFLRPLAARADSLTAVAIPGEPASHSAAESAGFARAAGATKVGEAASVAEALTNAANLAGANGAPARVLICGSLYLAGKVLADNG</sequence>
<dbReference type="Proteomes" id="UP000253941">
    <property type="component" value="Unassembled WGS sequence"/>
</dbReference>
<dbReference type="Gene3D" id="3.40.1190.10">
    <property type="entry name" value="Mur-like, catalytic domain"/>
    <property type="match status" value="1"/>
</dbReference>
<evidence type="ECO:0000256" key="5">
    <source>
        <dbReference type="ARBA" id="ARBA00022723"/>
    </source>
</evidence>
<keyword evidence="7 10" id="KW-0067">ATP-binding</keyword>
<dbReference type="FunFam" id="3.40.1190.10:FF:000011">
    <property type="entry name" value="Folylpolyglutamate synthase/dihydrofolate synthase"/>
    <property type="match status" value="1"/>
</dbReference>
<evidence type="ECO:0000256" key="8">
    <source>
        <dbReference type="ARBA" id="ARBA00022842"/>
    </source>
</evidence>
<evidence type="ECO:0000256" key="3">
    <source>
        <dbReference type="ARBA" id="ARBA00013025"/>
    </source>
</evidence>
<protein>
    <recommendedName>
        <fullName evidence="3">tetrahydrofolate synthase</fullName>
        <ecNumber evidence="3">6.3.2.17</ecNumber>
    </recommendedName>
</protein>